<dbReference type="InterPro" id="IPR011250">
    <property type="entry name" value="OMP/PagP_B-barrel"/>
</dbReference>
<feature type="chain" id="PRO_5002957362" description="Outer membrane protein beta-barrel domain-containing protein" evidence="2">
    <location>
        <begin position="22"/>
        <end position="205"/>
    </location>
</feature>
<organism evidence="4 5">
    <name type="scientific">Actinobacillus minor NM305</name>
    <dbReference type="NCBI Taxonomy" id="637911"/>
    <lineage>
        <taxon>Bacteria</taxon>
        <taxon>Pseudomonadati</taxon>
        <taxon>Pseudomonadota</taxon>
        <taxon>Gammaproteobacteria</taxon>
        <taxon>Pasteurellales</taxon>
        <taxon>Pasteurellaceae</taxon>
        <taxon>Actinobacillus</taxon>
    </lineage>
</organism>
<evidence type="ECO:0000313" key="4">
    <source>
        <dbReference type="EMBL" id="EER46063.1"/>
    </source>
</evidence>
<evidence type="ECO:0000259" key="3">
    <source>
        <dbReference type="Pfam" id="PF13505"/>
    </source>
</evidence>
<proteinExistence type="predicted"/>
<dbReference type="Proteomes" id="UP000005532">
    <property type="component" value="Unassembled WGS sequence"/>
</dbReference>
<dbReference type="EMBL" id="ACQL01000154">
    <property type="protein sequence ID" value="EER46063.1"/>
    <property type="molecule type" value="Genomic_DNA"/>
</dbReference>
<dbReference type="eggNOG" id="COG3637">
    <property type="taxonomic scope" value="Bacteria"/>
</dbReference>
<protein>
    <recommendedName>
        <fullName evidence="3">Outer membrane protein beta-barrel domain-containing protein</fullName>
    </recommendedName>
</protein>
<feature type="domain" description="Outer membrane protein beta-barrel" evidence="3">
    <location>
        <begin position="8"/>
        <end position="205"/>
    </location>
</feature>
<reference evidence="4 5" key="1">
    <citation type="journal article" date="2010" name="Vet. Microbiol.">
        <title>Production of haemolysins by strains of the Actinobacillus minor/porcitonsillarum complex.</title>
        <authorList>
            <person name="Arya G."/>
            <person name="Niven D.F."/>
        </authorList>
    </citation>
    <scope>NUCLEOTIDE SEQUENCE [LARGE SCALE GENOMIC DNA]</scope>
    <source>
        <strain evidence="4 5">NM305</strain>
    </source>
</reference>
<dbReference type="Gene3D" id="2.40.160.20">
    <property type="match status" value="1"/>
</dbReference>
<evidence type="ECO:0000313" key="5">
    <source>
        <dbReference type="Proteomes" id="UP000005532"/>
    </source>
</evidence>
<dbReference type="AlphaFoldDB" id="C5S4R6"/>
<evidence type="ECO:0000256" key="2">
    <source>
        <dbReference type="SAM" id="SignalP"/>
    </source>
</evidence>
<comment type="caution">
    <text evidence="4">The sequence shown here is derived from an EMBL/GenBank/DDBJ whole genome shotgun (WGS) entry which is preliminary data.</text>
</comment>
<sequence>MKRISMMAAATSLFLATTSFANTFTGGYLGGTITSVKQEFSVPYSELGYQTYEGKYIADGSRGTRVGVTAGYGFDIGSNFVGQLEGELAFSNTKTTNKLGEIITKERFATNASAILGYRVLGNFLPYVKASVNASSFDFNESATGFERVDFENSAAFGFGFGAGLKYAVTEKLDLGVEYQKVTLKGNNDIKIKSKQIGLNMVYHF</sequence>
<name>C5S4R6_9PAST</name>
<feature type="signal peptide" evidence="2">
    <location>
        <begin position="1"/>
        <end position="21"/>
    </location>
</feature>
<accession>C5S4R6</accession>
<gene>
    <name evidence="4" type="ORF">AM305_03048</name>
</gene>
<dbReference type="OrthoDB" id="5684919at2"/>
<evidence type="ECO:0000256" key="1">
    <source>
        <dbReference type="ARBA" id="ARBA00022729"/>
    </source>
</evidence>
<keyword evidence="1 2" id="KW-0732">Signal</keyword>
<dbReference type="RefSeq" id="WP_005825960.1">
    <property type="nucleotide sequence ID" value="NZ_ACQL01000154.1"/>
</dbReference>
<dbReference type="SUPFAM" id="SSF56925">
    <property type="entry name" value="OMPA-like"/>
    <property type="match status" value="1"/>
</dbReference>
<dbReference type="Pfam" id="PF13505">
    <property type="entry name" value="OMP_b-brl"/>
    <property type="match status" value="1"/>
</dbReference>
<dbReference type="InterPro" id="IPR027385">
    <property type="entry name" value="Beta-barrel_OMP"/>
</dbReference>